<keyword evidence="1" id="KW-0472">Membrane</keyword>
<proteinExistence type="predicted"/>
<dbReference type="EMBL" id="BEYU01000074">
    <property type="protein sequence ID" value="GBG30346.1"/>
    <property type="molecule type" value="Genomic_DNA"/>
</dbReference>
<keyword evidence="1" id="KW-0812">Transmembrane</keyword>
<name>A0A2R5GHH1_9STRA</name>
<keyword evidence="3" id="KW-1185">Reference proteome</keyword>
<dbReference type="InParanoid" id="A0A2R5GHH1"/>
<accession>A0A2R5GHH1</accession>
<organism evidence="2 3">
    <name type="scientific">Hondaea fermentalgiana</name>
    <dbReference type="NCBI Taxonomy" id="2315210"/>
    <lineage>
        <taxon>Eukaryota</taxon>
        <taxon>Sar</taxon>
        <taxon>Stramenopiles</taxon>
        <taxon>Bigyra</taxon>
        <taxon>Labyrinthulomycetes</taxon>
        <taxon>Thraustochytrida</taxon>
        <taxon>Thraustochytriidae</taxon>
        <taxon>Hondaea</taxon>
    </lineage>
</organism>
<comment type="caution">
    <text evidence="2">The sequence shown here is derived from an EMBL/GenBank/DDBJ whole genome shotgun (WGS) entry which is preliminary data.</text>
</comment>
<evidence type="ECO:0000313" key="3">
    <source>
        <dbReference type="Proteomes" id="UP000241890"/>
    </source>
</evidence>
<evidence type="ECO:0000313" key="2">
    <source>
        <dbReference type="EMBL" id="GBG30346.1"/>
    </source>
</evidence>
<reference evidence="2 3" key="1">
    <citation type="submission" date="2017-12" db="EMBL/GenBank/DDBJ databases">
        <title>Sequencing, de novo assembly and annotation of complete genome of a new Thraustochytrid species, strain FCC1311.</title>
        <authorList>
            <person name="Sedici K."/>
            <person name="Godart F."/>
            <person name="Aiese Cigliano R."/>
            <person name="Sanseverino W."/>
            <person name="Barakat M."/>
            <person name="Ortet P."/>
            <person name="Marechal E."/>
            <person name="Cagnac O."/>
            <person name="Amato A."/>
        </authorList>
    </citation>
    <scope>NUCLEOTIDE SEQUENCE [LARGE SCALE GENOMIC DNA]</scope>
</reference>
<dbReference type="Proteomes" id="UP000241890">
    <property type="component" value="Unassembled WGS sequence"/>
</dbReference>
<sequence>MLAGSWWKMRSRIRKAQGQMLGRSFAGGKRISAFADEDAAAADVNMRMLTCIAFSLFAVCLSILYLGTQMLHLSLWRWTRYCDSSKITGTWVDPVPEFPAYRYMYNIDESDSCSYEYIIGLERLTRKIPSDLRIEVWGDKSQLHLTSALMCWLSGRVPWQPEAALPYLPAPLNSGKTGTSFTWTDGEKCFAGAPVPDASLSEANVVNAVLEDTSLLSIPNVLVISADLLQAPRKGVQFGQDLLKDLTAFFKTLALNHDVLRRIKIIFLEPSLPPSMLSAQSRTGSAEEIEALQDRVVELAVSFGVPIIRTNHLVYSSSDVITETDEALPGLSHHRAQLVLNFVKHLRT</sequence>
<evidence type="ECO:0000256" key="1">
    <source>
        <dbReference type="SAM" id="Phobius"/>
    </source>
</evidence>
<gene>
    <name evidence="2" type="ORF">FCC1311_065652</name>
</gene>
<protein>
    <submittedName>
        <fullName evidence="2">Uncharacterized protein</fullName>
    </submittedName>
</protein>
<keyword evidence="1" id="KW-1133">Transmembrane helix</keyword>
<dbReference type="AlphaFoldDB" id="A0A2R5GHH1"/>
<feature type="transmembrane region" description="Helical" evidence="1">
    <location>
        <begin position="46"/>
        <end position="67"/>
    </location>
</feature>